<evidence type="ECO:0000313" key="3">
    <source>
        <dbReference type="Proteomes" id="UP000250140"/>
    </source>
</evidence>
<feature type="transmembrane region" description="Helical" evidence="1">
    <location>
        <begin position="199"/>
        <end position="225"/>
    </location>
</feature>
<dbReference type="Proteomes" id="UP000250140">
    <property type="component" value="Unassembled WGS sequence"/>
</dbReference>
<dbReference type="AlphaFoldDB" id="A0A8E2EZM5"/>
<evidence type="ECO:0000313" key="2">
    <source>
        <dbReference type="EMBL" id="OCL07842.1"/>
    </source>
</evidence>
<reference evidence="2 3" key="1">
    <citation type="journal article" date="2016" name="Nat. Commun.">
        <title>Ectomycorrhizal ecology is imprinted in the genome of the dominant symbiotic fungus Cenococcum geophilum.</title>
        <authorList>
            <consortium name="DOE Joint Genome Institute"/>
            <person name="Peter M."/>
            <person name="Kohler A."/>
            <person name="Ohm R.A."/>
            <person name="Kuo A."/>
            <person name="Krutzmann J."/>
            <person name="Morin E."/>
            <person name="Arend M."/>
            <person name="Barry K.W."/>
            <person name="Binder M."/>
            <person name="Choi C."/>
            <person name="Clum A."/>
            <person name="Copeland A."/>
            <person name="Grisel N."/>
            <person name="Haridas S."/>
            <person name="Kipfer T."/>
            <person name="LaButti K."/>
            <person name="Lindquist E."/>
            <person name="Lipzen A."/>
            <person name="Maire R."/>
            <person name="Meier B."/>
            <person name="Mihaltcheva S."/>
            <person name="Molinier V."/>
            <person name="Murat C."/>
            <person name="Poggeler S."/>
            <person name="Quandt C.A."/>
            <person name="Sperisen C."/>
            <person name="Tritt A."/>
            <person name="Tisserant E."/>
            <person name="Crous P.W."/>
            <person name="Henrissat B."/>
            <person name="Nehls U."/>
            <person name="Egli S."/>
            <person name="Spatafora J.W."/>
            <person name="Grigoriev I.V."/>
            <person name="Martin F.M."/>
        </authorList>
    </citation>
    <scope>NUCLEOTIDE SEQUENCE [LARGE SCALE GENOMIC DNA]</scope>
    <source>
        <strain evidence="2 3">CBS 207.34</strain>
    </source>
</reference>
<keyword evidence="1" id="KW-0472">Membrane</keyword>
<keyword evidence="1" id="KW-1133">Transmembrane helix</keyword>
<proteinExistence type="predicted"/>
<keyword evidence="1" id="KW-0812">Transmembrane</keyword>
<evidence type="ECO:0008006" key="4">
    <source>
        <dbReference type="Google" id="ProtNLM"/>
    </source>
</evidence>
<protein>
    <recommendedName>
        <fullName evidence="4">Extracellular membrane protein CFEM domain-containing protein</fullName>
    </recommendedName>
</protein>
<name>A0A8E2EZM5_9PEZI</name>
<sequence>MSDCSTIVGEIASSVLCRAQTLSSFDLNQISGYSTLPACATSIISYGLLSFPECIAGAVGGLPHTNAYPICLCSTNFAVVTSMIGGEISEECSSASLPSASWTSIAEAYCSQAAGGFIAIPQATPTLISSSKPTGASAAKRSITTTGASITGLTKIATTSNLSSTFSAGGSTEPFTTSSASPTSSTFPPAHSRSLSAGAIAGIAIGVAIAVITALLVCAVFAFGYSARKKSEKKPEESERPPTDYEMHRFFNRFNIQRDAWHNRRA</sequence>
<gene>
    <name evidence="2" type="ORF">AOQ84DRAFT_364645</name>
</gene>
<accession>A0A8E2EZM5</accession>
<organism evidence="2 3">
    <name type="scientific">Glonium stellatum</name>
    <dbReference type="NCBI Taxonomy" id="574774"/>
    <lineage>
        <taxon>Eukaryota</taxon>
        <taxon>Fungi</taxon>
        <taxon>Dikarya</taxon>
        <taxon>Ascomycota</taxon>
        <taxon>Pezizomycotina</taxon>
        <taxon>Dothideomycetes</taxon>
        <taxon>Pleosporomycetidae</taxon>
        <taxon>Gloniales</taxon>
        <taxon>Gloniaceae</taxon>
        <taxon>Glonium</taxon>
    </lineage>
</organism>
<evidence type="ECO:0000256" key="1">
    <source>
        <dbReference type="SAM" id="Phobius"/>
    </source>
</evidence>
<dbReference type="OrthoDB" id="10656821at2759"/>
<dbReference type="EMBL" id="KV749776">
    <property type="protein sequence ID" value="OCL07842.1"/>
    <property type="molecule type" value="Genomic_DNA"/>
</dbReference>
<keyword evidence="3" id="KW-1185">Reference proteome</keyword>